<proteinExistence type="predicted"/>
<evidence type="ECO:0000313" key="2">
    <source>
        <dbReference type="Proteomes" id="UP001375539"/>
    </source>
</evidence>
<dbReference type="EMBL" id="JBBKAI010000002">
    <property type="protein sequence ID" value="MEJ8655542.1"/>
    <property type="molecule type" value="Genomic_DNA"/>
</dbReference>
<sequence>MNKLMRRIAITTISVALAGTTVVGTTGSASAAPRATAQEQRDVSTVVADRHGGRHDQEGRWRWDPERWDRDQAGFWYWHGNDRHHYWFDGHRYFRWIDGEWIVFVPTGHHHGDVDWHADQVLDSENHHTPKR</sequence>
<keyword evidence="2" id="KW-1185">Reference proteome</keyword>
<comment type="caution">
    <text evidence="1">The sequence shown here is derived from an EMBL/GenBank/DDBJ whole genome shotgun (WGS) entry which is preliminary data.</text>
</comment>
<organism evidence="1 2">
    <name type="scientific">Streptomyces pratisoli</name>
    <dbReference type="NCBI Taxonomy" id="3139917"/>
    <lineage>
        <taxon>Bacteria</taxon>
        <taxon>Bacillati</taxon>
        <taxon>Actinomycetota</taxon>
        <taxon>Actinomycetes</taxon>
        <taxon>Kitasatosporales</taxon>
        <taxon>Streptomycetaceae</taxon>
        <taxon>Streptomyces</taxon>
    </lineage>
</organism>
<reference evidence="1" key="1">
    <citation type="submission" date="2024-03" db="EMBL/GenBank/DDBJ databases">
        <title>Novel Streptomyces species of biotechnological and ecological value are a feature of Machair soil.</title>
        <authorList>
            <person name="Prole J.R."/>
            <person name="Goodfellow M."/>
            <person name="Allenby N."/>
            <person name="Ward A.C."/>
        </authorList>
    </citation>
    <scope>NUCLEOTIDE SEQUENCE</scope>
    <source>
        <strain evidence="1">MS1.AVA.4</strain>
    </source>
</reference>
<gene>
    <name evidence="1" type="ORF">WKI58_03180</name>
</gene>
<dbReference type="Proteomes" id="UP001375539">
    <property type="component" value="Unassembled WGS sequence"/>
</dbReference>
<name>A0ACC6QAT4_9ACTN</name>
<protein>
    <submittedName>
        <fullName evidence="1">Uncharacterized protein</fullName>
    </submittedName>
</protein>
<accession>A0ACC6QAT4</accession>
<evidence type="ECO:0000313" key="1">
    <source>
        <dbReference type="EMBL" id="MEJ8655542.1"/>
    </source>
</evidence>